<protein>
    <submittedName>
        <fullName evidence="1">Uncharacterized protein</fullName>
    </submittedName>
</protein>
<evidence type="ECO:0000313" key="2">
    <source>
        <dbReference type="Proteomes" id="UP001281147"/>
    </source>
</evidence>
<gene>
    <name evidence="1" type="ORF">LTR37_002650</name>
</gene>
<comment type="caution">
    <text evidence="1">The sequence shown here is derived from an EMBL/GenBank/DDBJ whole genome shotgun (WGS) entry which is preliminary data.</text>
</comment>
<organism evidence="1 2">
    <name type="scientific">Vermiconidia calcicola</name>
    <dbReference type="NCBI Taxonomy" id="1690605"/>
    <lineage>
        <taxon>Eukaryota</taxon>
        <taxon>Fungi</taxon>
        <taxon>Dikarya</taxon>
        <taxon>Ascomycota</taxon>
        <taxon>Pezizomycotina</taxon>
        <taxon>Dothideomycetes</taxon>
        <taxon>Dothideomycetidae</taxon>
        <taxon>Mycosphaerellales</taxon>
        <taxon>Extremaceae</taxon>
        <taxon>Vermiconidia</taxon>
    </lineage>
</organism>
<name>A0ACC3NTZ6_9PEZI</name>
<sequence length="387" mass="43033">MHLPPPPDSRELLPPILACLPTAFASPRPPPALLPLLSPLLRQRVNFLASNTPSRSDGWLPLLTWDAERAAKLPALVERMHLEPHPVSGEVELDDVRPAKYRRLDEETLQSRLEVEQFELLPIYVWCETDDPESPGPGWKLSELRSIEDVDDDDGGDWHDSVPEANDAASERQAQVPQIQGNDSGRLQPSTSQQPGGEEDDDDYWASYDRTPGRTPAQKQSPAPPAQAGNRQRTQSELDYYARYGAEVQPSMDAHDPDEDHPELGESTLRGDSLVQNRQQQSGRPDSRPSGTSMFPAEPAQRKETSVEAPRAISPTLSNGSSIERLESRAAEMSEGSDRAQLAVKQHISTDIKSLFRLAKSSGMERSDFERVVKTELECLSLLERDE</sequence>
<dbReference type="EMBL" id="JAUTXU010000014">
    <property type="protein sequence ID" value="KAK3722217.1"/>
    <property type="molecule type" value="Genomic_DNA"/>
</dbReference>
<dbReference type="Proteomes" id="UP001281147">
    <property type="component" value="Unassembled WGS sequence"/>
</dbReference>
<accession>A0ACC3NTZ6</accession>
<keyword evidence="2" id="KW-1185">Reference proteome</keyword>
<evidence type="ECO:0000313" key="1">
    <source>
        <dbReference type="EMBL" id="KAK3722217.1"/>
    </source>
</evidence>
<proteinExistence type="predicted"/>
<reference evidence="1" key="1">
    <citation type="submission" date="2023-07" db="EMBL/GenBank/DDBJ databases">
        <title>Black Yeasts Isolated from many extreme environments.</title>
        <authorList>
            <person name="Coleine C."/>
            <person name="Stajich J.E."/>
            <person name="Selbmann L."/>
        </authorList>
    </citation>
    <scope>NUCLEOTIDE SEQUENCE</scope>
    <source>
        <strain evidence="1">CCFEE 5714</strain>
    </source>
</reference>